<sequence>MTEKVEQRYCIKFCVKLGEKQSETIRKIQLAFENEAMSVTQIKEWYNRFKSGRTSAESDARSGRPKTSRTPEIIEKAKVLICENRRMTVEEVSTELDVSFGSAEAILTDDLGLRRVAAKFVPKLLTDEQKQRRLDVAEDMLQCCEDDADFLTSIITGDES</sequence>
<organism evidence="2">
    <name type="scientific">Homalodisca liturata</name>
    <dbReference type="NCBI Taxonomy" id="320908"/>
    <lineage>
        <taxon>Eukaryota</taxon>
        <taxon>Metazoa</taxon>
        <taxon>Ecdysozoa</taxon>
        <taxon>Arthropoda</taxon>
        <taxon>Hexapoda</taxon>
        <taxon>Insecta</taxon>
        <taxon>Pterygota</taxon>
        <taxon>Neoptera</taxon>
        <taxon>Paraneoptera</taxon>
        <taxon>Hemiptera</taxon>
        <taxon>Auchenorrhyncha</taxon>
        <taxon>Membracoidea</taxon>
        <taxon>Cicadellidae</taxon>
        <taxon>Cicadellinae</taxon>
        <taxon>Proconiini</taxon>
        <taxon>Homalodisca</taxon>
    </lineage>
</organism>
<name>A0A1B6JA53_9HEMI</name>
<dbReference type="GO" id="GO:0003676">
    <property type="term" value="F:nucleic acid binding"/>
    <property type="evidence" value="ECO:0007669"/>
    <property type="project" value="InterPro"/>
</dbReference>
<gene>
    <name evidence="2" type="ORF">g.49980</name>
</gene>
<dbReference type="InterPro" id="IPR041426">
    <property type="entry name" value="Mos1_HTH"/>
</dbReference>
<dbReference type="InterPro" id="IPR036397">
    <property type="entry name" value="RNaseH_sf"/>
</dbReference>
<dbReference type="Gene3D" id="3.30.420.10">
    <property type="entry name" value="Ribonuclease H-like superfamily/Ribonuclease H"/>
    <property type="match status" value="1"/>
</dbReference>
<evidence type="ECO:0000313" key="2">
    <source>
        <dbReference type="EMBL" id="JAS96104.1"/>
    </source>
</evidence>
<proteinExistence type="predicted"/>
<dbReference type="PANTHER" id="PTHR46060:SF1">
    <property type="entry name" value="MARINER MOS1 TRANSPOSASE-LIKE PROTEIN"/>
    <property type="match status" value="1"/>
</dbReference>
<accession>A0A1B6JA53</accession>
<feature type="domain" description="Mos1 transposase HTH" evidence="1">
    <location>
        <begin position="7"/>
        <end position="52"/>
    </location>
</feature>
<reference evidence="2" key="1">
    <citation type="submission" date="2015-11" db="EMBL/GenBank/DDBJ databases">
        <title>De novo transcriptome assembly of four potential Pierce s Disease insect vectors from Arizona vineyards.</title>
        <authorList>
            <person name="Tassone E.E."/>
        </authorList>
    </citation>
    <scope>NUCLEOTIDE SEQUENCE</scope>
</reference>
<dbReference type="Pfam" id="PF17906">
    <property type="entry name" value="HTH_48"/>
    <property type="match status" value="1"/>
</dbReference>
<dbReference type="InterPro" id="IPR052709">
    <property type="entry name" value="Transposase-MT_Hybrid"/>
</dbReference>
<dbReference type="PANTHER" id="PTHR46060">
    <property type="entry name" value="MARINER MOS1 TRANSPOSASE-LIKE PROTEIN"/>
    <property type="match status" value="1"/>
</dbReference>
<dbReference type="Gene3D" id="1.10.10.1450">
    <property type="match status" value="1"/>
</dbReference>
<dbReference type="EMBL" id="GECU01011602">
    <property type="protein sequence ID" value="JAS96104.1"/>
    <property type="molecule type" value="Transcribed_RNA"/>
</dbReference>
<evidence type="ECO:0000259" key="1">
    <source>
        <dbReference type="Pfam" id="PF17906"/>
    </source>
</evidence>
<dbReference type="AlphaFoldDB" id="A0A1B6JA53"/>
<protein>
    <recommendedName>
        <fullName evidence="1">Mos1 transposase HTH domain-containing protein</fullName>
    </recommendedName>
</protein>